<dbReference type="CDD" id="cd07359">
    <property type="entry name" value="PCA_45_Doxase_B_like"/>
    <property type="match status" value="1"/>
</dbReference>
<evidence type="ECO:0000259" key="1">
    <source>
        <dbReference type="Pfam" id="PF02900"/>
    </source>
</evidence>
<dbReference type="Pfam" id="PF02900">
    <property type="entry name" value="LigB"/>
    <property type="match status" value="1"/>
</dbReference>
<gene>
    <name evidence="2" type="ORF">BJY18_001370</name>
</gene>
<accession>A0A840IR10</accession>
<evidence type="ECO:0000313" key="2">
    <source>
        <dbReference type="EMBL" id="MBB4683885.1"/>
    </source>
</evidence>
<dbReference type="EMBL" id="JACHMG010000001">
    <property type="protein sequence ID" value="MBB4683885.1"/>
    <property type="molecule type" value="Genomic_DNA"/>
</dbReference>
<keyword evidence="2" id="KW-0223">Dioxygenase</keyword>
<dbReference type="EC" id="1.13.11.16" evidence="2"/>
<dbReference type="Gene3D" id="3.40.830.10">
    <property type="entry name" value="LigB-like"/>
    <property type="match status" value="1"/>
</dbReference>
<keyword evidence="2" id="KW-0560">Oxidoreductase</keyword>
<name>A0A840IR10_9PSEU</name>
<organism evidence="2 3">
    <name type="scientific">Amycolatopsis jiangsuensis</name>
    <dbReference type="NCBI Taxonomy" id="1181879"/>
    <lineage>
        <taxon>Bacteria</taxon>
        <taxon>Bacillati</taxon>
        <taxon>Actinomycetota</taxon>
        <taxon>Actinomycetes</taxon>
        <taxon>Pseudonocardiales</taxon>
        <taxon>Pseudonocardiaceae</taxon>
        <taxon>Amycolatopsis</taxon>
    </lineage>
</organism>
<dbReference type="InterPro" id="IPR004183">
    <property type="entry name" value="Xdiol_dOase_suB"/>
</dbReference>
<evidence type="ECO:0000313" key="3">
    <source>
        <dbReference type="Proteomes" id="UP000581769"/>
    </source>
</evidence>
<reference evidence="2 3" key="1">
    <citation type="submission" date="2020-08" db="EMBL/GenBank/DDBJ databases">
        <title>Sequencing the genomes of 1000 actinobacteria strains.</title>
        <authorList>
            <person name="Klenk H.-P."/>
        </authorList>
    </citation>
    <scope>NUCLEOTIDE SEQUENCE [LARGE SCALE GENOMIC DNA]</scope>
    <source>
        <strain evidence="2 3">DSM 45859</strain>
    </source>
</reference>
<keyword evidence="3" id="KW-1185">Reference proteome</keyword>
<dbReference type="GO" id="GO:0047070">
    <property type="term" value="F:3-carboxyethylcatechol 2,3-dioxygenase activity"/>
    <property type="evidence" value="ECO:0007669"/>
    <property type="project" value="UniProtKB-EC"/>
</dbReference>
<sequence length="314" mass="34325">MSDIVVGAGASHSTLMNTHWDQVVHTDRAERFRDALGQARDAVAAARPDVAIIIGSNHFRGFWLDMIPPFTLGVGEVLGAGEAKTPSGPQRTEPEFARALAEHLIDRGTEVAISARLQIDHGQTHAIQYLLADLPIPVVPLVINVFAAPLPRLDRCAELGRNVADAVRALGGDRRVAVLASGGLSHQLPWPADWRDPRGDDEEFLVEAWLNGRGDWQRYDKRRREIITAAQPVLFPEFDEQFLADLESGQLARYTEYSSAELEKLAGNGGQELRTWLTMAAALGFAPGRRLAYSPMPEWLTGMGVGLIEPVGVS</sequence>
<dbReference type="RefSeq" id="WP_184778641.1">
    <property type="nucleotide sequence ID" value="NZ_JACHMG010000001.1"/>
</dbReference>
<protein>
    <submittedName>
        <fullName evidence="2">2,3-dihydroxyphenylpropionate 1,2-dioxygenase</fullName>
        <ecNumber evidence="2">1.13.11.16</ecNumber>
    </submittedName>
</protein>
<comment type="caution">
    <text evidence="2">The sequence shown here is derived from an EMBL/GenBank/DDBJ whole genome shotgun (WGS) entry which is preliminary data.</text>
</comment>
<proteinExistence type="predicted"/>
<dbReference type="GO" id="GO:0008198">
    <property type="term" value="F:ferrous iron binding"/>
    <property type="evidence" value="ECO:0007669"/>
    <property type="project" value="InterPro"/>
</dbReference>
<dbReference type="Proteomes" id="UP000581769">
    <property type="component" value="Unassembled WGS sequence"/>
</dbReference>
<feature type="domain" description="Extradiol ring-cleavage dioxygenase class III enzyme subunit B" evidence="1">
    <location>
        <begin position="10"/>
        <end position="302"/>
    </location>
</feature>
<dbReference type="SUPFAM" id="SSF53213">
    <property type="entry name" value="LigB-like"/>
    <property type="match status" value="1"/>
</dbReference>
<dbReference type="AlphaFoldDB" id="A0A840IR10"/>